<keyword evidence="2" id="KW-0611">Plant defense</keyword>
<sequence length="439" mass="48667">MASLHKPLPPPSKANYITVLSIDGGGVRGIIPATILVQLEAELRKLDGPEARIADYFDMIPGTSTGGLITAMLATPHDKDKKRKQLDALAIKKFYKENAKNIFPTDLWHKFLNHGGALFVSGPKYDGNYLHNEIDAVSGDVMVADTVTNIVVPAFDLKYMHPVIFNTFQAKNEPDKNVLLRDVCIGTSAAPTYLPPHHFTTKGSDGKPREFDLIDGSVAANNPTMIAISMLTKEMLRVRQTLVKDGKHKDLHAMNDSRAAVTNNPTIAAMAALTRRQTPQSDESTDYKNFLVISLGTGSAKASEKYSAEECKKWSLPAWIIKDGFNPLIDIFSQASADMVDIHAAVLFEDIRHKKNYLRIQTDTLPKEHSAMDDARDENILFLEKTAEELLDQPVARVNIDTGKYEPVDDEGTNREALVAFAKTLSNERKYRKGIIDSY</sequence>
<feature type="short sequence motif" description="GXGXXG" evidence="5">
    <location>
        <begin position="24"/>
        <end position="29"/>
    </location>
</feature>
<keyword evidence="9" id="KW-1185">Reference proteome</keyword>
<dbReference type="InterPro" id="IPR016035">
    <property type="entry name" value="Acyl_Trfase/lysoPLipase"/>
</dbReference>
<dbReference type="SUPFAM" id="SSF52151">
    <property type="entry name" value="FabD/lysophospholipase-like"/>
    <property type="match status" value="1"/>
</dbReference>
<proteinExistence type="inferred from homology"/>
<keyword evidence="3 5" id="KW-0443">Lipid metabolism</keyword>
<evidence type="ECO:0000256" key="1">
    <source>
        <dbReference type="ARBA" id="ARBA00010240"/>
    </source>
</evidence>
<dbReference type="EMBL" id="JACEFO010002087">
    <property type="protein sequence ID" value="KAF8685320.1"/>
    <property type="molecule type" value="Genomic_DNA"/>
</dbReference>
<comment type="caution">
    <text evidence="8">The sequence shown here is derived from an EMBL/GenBank/DDBJ whole genome shotgun (WGS) entry which is preliminary data.</text>
</comment>
<comment type="similarity">
    <text evidence="1 6">Belongs to the patatin family.</text>
</comment>
<feature type="active site" description="Proton acceptor" evidence="5">
    <location>
        <position position="215"/>
    </location>
</feature>
<dbReference type="AlphaFoldDB" id="A0A835B267"/>
<dbReference type="GO" id="GO:0004620">
    <property type="term" value="F:phospholipase activity"/>
    <property type="evidence" value="ECO:0007669"/>
    <property type="project" value="TreeGrafter"/>
</dbReference>
<keyword evidence="5 6" id="KW-0378">Hydrolase</keyword>
<dbReference type="InterPro" id="IPR002641">
    <property type="entry name" value="PNPLA_dom"/>
</dbReference>
<organism evidence="8 9">
    <name type="scientific">Digitaria exilis</name>
    <dbReference type="NCBI Taxonomy" id="1010633"/>
    <lineage>
        <taxon>Eukaryota</taxon>
        <taxon>Viridiplantae</taxon>
        <taxon>Streptophyta</taxon>
        <taxon>Embryophyta</taxon>
        <taxon>Tracheophyta</taxon>
        <taxon>Spermatophyta</taxon>
        <taxon>Magnoliopsida</taxon>
        <taxon>Liliopsida</taxon>
        <taxon>Poales</taxon>
        <taxon>Poaceae</taxon>
        <taxon>PACMAD clade</taxon>
        <taxon>Panicoideae</taxon>
        <taxon>Panicodae</taxon>
        <taxon>Paniceae</taxon>
        <taxon>Anthephorinae</taxon>
        <taxon>Digitaria</taxon>
    </lineage>
</organism>
<gene>
    <name evidence="8" type="ORF">HU200_044023</name>
</gene>
<feature type="active site" description="Nucleophile" evidence="5">
    <location>
        <position position="64"/>
    </location>
</feature>
<feature type="short sequence motif" description="GXSXG" evidence="5">
    <location>
        <begin position="62"/>
        <end position="66"/>
    </location>
</feature>
<comment type="caution">
    <text evidence="5">Lacks conserved residue(s) required for the propagation of feature annotation.</text>
</comment>
<dbReference type="GO" id="GO:0016042">
    <property type="term" value="P:lipid catabolic process"/>
    <property type="evidence" value="ECO:0007669"/>
    <property type="project" value="UniProtKB-UniRule"/>
</dbReference>
<reference evidence="8" key="1">
    <citation type="submission" date="2020-07" db="EMBL/GenBank/DDBJ databases">
        <title>Genome sequence and genetic diversity analysis of an under-domesticated orphan crop, white fonio (Digitaria exilis).</title>
        <authorList>
            <person name="Bennetzen J.L."/>
            <person name="Chen S."/>
            <person name="Ma X."/>
            <person name="Wang X."/>
            <person name="Yssel A.E.J."/>
            <person name="Chaluvadi S.R."/>
            <person name="Johnson M."/>
            <person name="Gangashetty P."/>
            <person name="Hamidou F."/>
            <person name="Sanogo M.D."/>
            <person name="Zwaenepoel A."/>
            <person name="Wallace J."/>
            <person name="Van De Peer Y."/>
            <person name="Van Deynze A."/>
        </authorList>
    </citation>
    <scope>NUCLEOTIDE SEQUENCE</scope>
    <source>
        <tissue evidence="8">Leaves</tissue>
    </source>
</reference>
<feature type="domain" description="PNPLA" evidence="7">
    <location>
        <begin position="20"/>
        <end position="228"/>
    </location>
</feature>
<keyword evidence="5 6" id="KW-0442">Lipid degradation</keyword>
<comment type="domain">
    <text evidence="6">The nitrogen atoms of the two glycine residues in the GGXR motif define the oxyanion hole, and stabilize the oxyanion that forms during the nucleophilic attack by the catalytic serine during substrate cleavage.</text>
</comment>
<evidence type="ECO:0000256" key="5">
    <source>
        <dbReference type="PROSITE-ProRule" id="PRU01161"/>
    </source>
</evidence>
<dbReference type="EC" id="3.1.1.-" evidence="6"/>
<evidence type="ECO:0000256" key="2">
    <source>
        <dbReference type="ARBA" id="ARBA00022821"/>
    </source>
</evidence>
<evidence type="ECO:0000256" key="3">
    <source>
        <dbReference type="ARBA" id="ARBA00023098"/>
    </source>
</evidence>
<name>A0A835B267_9POAL</name>
<evidence type="ECO:0000313" key="9">
    <source>
        <dbReference type="Proteomes" id="UP000636709"/>
    </source>
</evidence>
<dbReference type="GO" id="GO:0006952">
    <property type="term" value="P:defense response"/>
    <property type="evidence" value="ECO:0007669"/>
    <property type="project" value="UniProtKB-KW"/>
</dbReference>
<evidence type="ECO:0000256" key="4">
    <source>
        <dbReference type="ARBA" id="ARBA00025642"/>
    </source>
</evidence>
<dbReference type="Gene3D" id="3.40.1090.10">
    <property type="entry name" value="Cytosolic phospholipase A2 catalytic domain"/>
    <property type="match status" value="2"/>
</dbReference>
<comment type="function">
    <text evidence="4">Possesses non-specific lipolytic acyl hydrolase (LAH) activity. Hydrolyzes phospholipids as well as galactolipids. May play a role in disease resistance.</text>
</comment>
<dbReference type="Pfam" id="PF01734">
    <property type="entry name" value="Patatin"/>
    <property type="match status" value="1"/>
</dbReference>
<accession>A0A835B267</accession>
<evidence type="ECO:0000259" key="7">
    <source>
        <dbReference type="PROSITE" id="PS51635"/>
    </source>
</evidence>
<dbReference type="PANTHER" id="PTHR32176">
    <property type="entry name" value="XYLOSE ISOMERASE"/>
    <property type="match status" value="1"/>
</dbReference>
<evidence type="ECO:0000256" key="6">
    <source>
        <dbReference type="RuleBase" id="RU361262"/>
    </source>
</evidence>
<evidence type="ECO:0000313" key="8">
    <source>
        <dbReference type="EMBL" id="KAF8685320.1"/>
    </source>
</evidence>
<comment type="function">
    <text evidence="6">Lipolytic acyl hydrolase (LAH).</text>
</comment>
<protein>
    <recommendedName>
        <fullName evidence="6">Patatin</fullName>
        <ecNumber evidence="6">3.1.1.-</ecNumber>
    </recommendedName>
</protein>
<dbReference type="OrthoDB" id="1658288at2759"/>
<dbReference type="Proteomes" id="UP000636709">
    <property type="component" value="Unassembled WGS sequence"/>
</dbReference>
<dbReference type="PROSITE" id="PS51635">
    <property type="entry name" value="PNPLA"/>
    <property type="match status" value="1"/>
</dbReference>
<dbReference type="GO" id="GO:0047372">
    <property type="term" value="F:monoacylglycerol lipase activity"/>
    <property type="evidence" value="ECO:0007669"/>
    <property type="project" value="TreeGrafter"/>
</dbReference>
<dbReference type="PANTHER" id="PTHR32176:SF27">
    <property type="entry name" value="PATATIN"/>
    <property type="match status" value="1"/>
</dbReference>